<accession>A0A2U2BB69</accession>
<dbReference type="GO" id="GO:0005990">
    <property type="term" value="P:lactose catabolic process"/>
    <property type="evidence" value="ECO:0007669"/>
    <property type="project" value="TreeGrafter"/>
</dbReference>
<evidence type="ECO:0000256" key="10">
    <source>
        <dbReference type="RuleBase" id="RU361154"/>
    </source>
</evidence>
<dbReference type="SUPFAM" id="SSF49785">
    <property type="entry name" value="Galactose-binding domain-like"/>
    <property type="match status" value="1"/>
</dbReference>
<dbReference type="Proteomes" id="UP000244956">
    <property type="component" value="Unassembled WGS sequence"/>
</dbReference>
<dbReference type="InterPro" id="IPR050347">
    <property type="entry name" value="Bact_Beta-galactosidase"/>
</dbReference>
<dbReference type="InterPro" id="IPR036156">
    <property type="entry name" value="Beta-gal/glucu_dom_sf"/>
</dbReference>
<name>A0A2U2BB69_9BACT</name>
<evidence type="ECO:0000256" key="6">
    <source>
        <dbReference type="ARBA" id="ARBA00022801"/>
    </source>
</evidence>
<dbReference type="InterPro" id="IPR004199">
    <property type="entry name" value="B-gal_small/dom_5"/>
</dbReference>
<dbReference type="InterPro" id="IPR011013">
    <property type="entry name" value="Gal_mutarotase_sf_dom"/>
</dbReference>
<evidence type="ECO:0000256" key="5">
    <source>
        <dbReference type="ARBA" id="ARBA00012756"/>
    </source>
</evidence>
<dbReference type="Pfam" id="PF16353">
    <property type="entry name" value="LacZ_4"/>
    <property type="match status" value="1"/>
</dbReference>
<dbReference type="SUPFAM" id="SSF74650">
    <property type="entry name" value="Galactose mutarotase-like"/>
    <property type="match status" value="1"/>
</dbReference>
<dbReference type="Gene3D" id="2.60.120.260">
    <property type="entry name" value="Galactose-binding domain-like"/>
    <property type="match status" value="1"/>
</dbReference>
<comment type="caution">
    <text evidence="12">The sequence shown here is derived from an EMBL/GenBank/DDBJ whole genome shotgun (WGS) entry which is preliminary data.</text>
</comment>
<feature type="domain" description="Beta galactosidase small chain/" evidence="11">
    <location>
        <begin position="765"/>
        <end position="1039"/>
    </location>
</feature>
<evidence type="ECO:0000256" key="7">
    <source>
        <dbReference type="ARBA" id="ARBA00022837"/>
    </source>
</evidence>
<comment type="similarity">
    <text evidence="3 10">Belongs to the glycosyl hydrolase 2 family.</text>
</comment>
<dbReference type="InterPro" id="IPR017853">
    <property type="entry name" value="GH"/>
</dbReference>
<dbReference type="RefSeq" id="WP_109263350.1">
    <property type="nucleotide sequence ID" value="NZ_QEWP01000003.1"/>
</dbReference>
<dbReference type="InterPro" id="IPR032312">
    <property type="entry name" value="LacZ_4"/>
</dbReference>
<protein>
    <recommendedName>
        <fullName evidence="5 10">Beta-galactosidase</fullName>
        <ecNumber evidence="5 10">3.2.1.23</ecNumber>
    </recommendedName>
    <alternativeName>
        <fullName evidence="9 10">Lactase</fullName>
    </alternativeName>
</protein>
<proteinExistence type="inferred from homology"/>
<evidence type="ECO:0000313" key="12">
    <source>
        <dbReference type="EMBL" id="PWE00310.1"/>
    </source>
</evidence>
<dbReference type="Gene3D" id="2.70.98.10">
    <property type="match status" value="1"/>
</dbReference>
<dbReference type="PANTHER" id="PTHR46323:SF2">
    <property type="entry name" value="BETA-GALACTOSIDASE"/>
    <property type="match status" value="1"/>
</dbReference>
<comment type="catalytic activity">
    <reaction evidence="1 10">
        <text>Hydrolysis of terminal non-reducing beta-D-galactose residues in beta-D-galactosides.</text>
        <dbReference type="EC" id="3.2.1.23"/>
    </reaction>
</comment>
<evidence type="ECO:0000259" key="11">
    <source>
        <dbReference type="SMART" id="SM01038"/>
    </source>
</evidence>
<keyword evidence="6 10" id="KW-0378">Hydrolase</keyword>
<dbReference type="InterPro" id="IPR006104">
    <property type="entry name" value="Glyco_hydro_2_N"/>
</dbReference>
<dbReference type="SUPFAM" id="SSF49303">
    <property type="entry name" value="beta-Galactosidase/glucuronidase domain"/>
    <property type="match status" value="2"/>
</dbReference>
<dbReference type="Pfam" id="PF02836">
    <property type="entry name" value="Glyco_hydro_2_C"/>
    <property type="match status" value="1"/>
</dbReference>
<reference evidence="12 13" key="1">
    <citation type="submission" date="2018-05" db="EMBL/GenBank/DDBJ databases">
        <title>Marinilabilia rubrum sp. nov., isolated from saltern sediment.</title>
        <authorList>
            <person name="Zhang R."/>
        </authorList>
    </citation>
    <scope>NUCLEOTIDE SEQUENCE [LARGE SCALE GENOMIC DNA]</scope>
    <source>
        <strain evidence="12 13">WTE16</strain>
    </source>
</reference>
<dbReference type="InterPro" id="IPR023232">
    <property type="entry name" value="Glyco_hydro_2_AS"/>
</dbReference>
<dbReference type="GO" id="GO:0004565">
    <property type="term" value="F:beta-galactosidase activity"/>
    <property type="evidence" value="ECO:0007669"/>
    <property type="project" value="UniProtKB-EC"/>
</dbReference>
<evidence type="ECO:0000256" key="1">
    <source>
        <dbReference type="ARBA" id="ARBA00001412"/>
    </source>
</evidence>
<dbReference type="Pfam" id="PF00703">
    <property type="entry name" value="Glyco_hydro_2"/>
    <property type="match status" value="1"/>
</dbReference>
<dbReference type="GO" id="GO:0009341">
    <property type="term" value="C:beta-galactosidase complex"/>
    <property type="evidence" value="ECO:0007669"/>
    <property type="project" value="InterPro"/>
</dbReference>
<dbReference type="PANTHER" id="PTHR46323">
    <property type="entry name" value="BETA-GALACTOSIDASE"/>
    <property type="match status" value="1"/>
</dbReference>
<dbReference type="Pfam" id="PF02837">
    <property type="entry name" value="Glyco_hydro_2_N"/>
    <property type="match status" value="1"/>
</dbReference>
<dbReference type="AlphaFoldDB" id="A0A2U2BB69"/>
<comment type="cofactor">
    <cofactor evidence="2">
        <name>Ca(2+)</name>
        <dbReference type="ChEBI" id="CHEBI:29108"/>
    </cofactor>
</comment>
<dbReference type="Gene3D" id="2.60.40.10">
    <property type="entry name" value="Immunoglobulins"/>
    <property type="match status" value="2"/>
</dbReference>
<evidence type="ECO:0000313" key="13">
    <source>
        <dbReference type="Proteomes" id="UP000244956"/>
    </source>
</evidence>
<dbReference type="SMART" id="SM01038">
    <property type="entry name" value="Bgal_small_N"/>
    <property type="match status" value="1"/>
</dbReference>
<dbReference type="EMBL" id="QEWP01000003">
    <property type="protein sequence ID" value="PWE00310.1"/>
    <property type="molecule type" value="Genomic_DNA"/>
</dbReference>
<dbReference type="InterPro" id="IPR014718">
    <property type="entry name" value="GH-type_carb-bd"/>
</dbReference>
<keyword evidence="13" id="KW-1185">Reference proteome</keyword>
<dbReference type="InterPro" id="IPR006102">
    <property type="entry name" value="Ig-like_GH2"/>
</dbReference>
<sequence length="1042" mass="120301">MKKLLFISILVLMHLEVYGSKSPEWDNVKILHINKEKPHTTMMVYSSAKSALQFDKSASDYYQCLNGDWRFNWSKNPKSRPDKFYQTGFDDSQWSTIPVPSNWELHGHGIPIYTNITYPFEKDNLRAPKEWNPVGSYRRTFEVPENWDGREVYINFDGVQSAYYVWVNGKKVGYCQGSRTPGEFNITKYLQKGINQLAVEVYRWSDGSYLEDQDFWRLSGIFRDVYLWSTPKTHIRDFVYSASLGDSYTDGMFHLKGEVVSKAKKAVSVKYQLLDAAGKEQISGSVPVEAGKGLVSFNSDEHTLKNVQAWSAESPYLYQLLISLEDKNGKVLEVIPQKVGFRNVEIKNGRLLINGVAVLFKGTNRHEHHPQTGHYVTTADMMRDIILMKQNNINAVRTSHYPNTPEWYALCDEYGIYLIDEGNIETHGFGNKGDNRLTCSPEWEEAYLDRVQRMVYRDRNHASVVIWSMGNESGDGPNAKKAYEWVNETDTSRPYLYEGTTRKGGRNYADIYSRMYATPEECTQIIKDYAHMPYILCEYTHAMGNSNGNLKEYWDLVYADNNFQGGFVWDWMDQGLKQPVPEKYQKNSKEDHFYAYGGWWENGRGVHHDGNFCMNGLLASDWTPHPGLNTIKYFYRNIHLEAVDVEQLEFKLTNWYDFSNAAEWVNGEWELLEDGLPVESGTIANLDLPARSSKNIQLNVDYQYKEGKEYFITFSFKLNRNTFFAKAGHELAWDQFQLSDNFIHVLNTVQTETAPNWRTEGRTVHVWGEEFSIQFDKLNGLLDKYFLGDELVIKKGPDPDFWRVPTDNDRGAVKGGNKKLPQLGVWENANGWIIDEVSTKEENNALVIEAKGHLPMVGAKYMQTYTVYGNGEVDVHCQYFAGEKKLPMVPRMGTEMVIEPGFDQLQWYGPGKLPTYQDRNVEKMGIYSSTVTDEWVEYSKPQENGYKCDTRWFTLTNIEGKGLRITGEQPIGFGTTHFSKQAVQQSDYSFELTKQPEIYLNVDYKQMGIGGTTSWLMNAFPRKDYRLENGDYTFKYRIAPIR</sequence>
<evidence type="ECO:0000256" key="9">
    <source>
        <dbReference type="ARBA" id="ARBA00032230"/>
    </source>
</evidence>
<dbReference type="PROSITE" id="PS00608">
    <property type="entry name" value="GLYCOSYL_HYDROL_F2_2"/>
    <property type="match status" value="1"/>
</dbReference>
<dbReference type="PRINTS" id="PR00132">
    <property type="entry name" value="GLHYDRLASE2"/>
</dbReference>
<evidence type="ECO:0000256" key="8">
    <source>
        <dbReference type="ARBA" id="ARBA00023295"/>
    </source>
</evidence>
<organism evidence="12 13">
    <name type="scientific">Marinilabilia rubra</name>
    <dbReference type="NCBI Taxonomy" id="2162893"/>
    <lineage>
        <taxon>Bacteria</taxon>
        <taxon>Pseudomonadati</taxon>
        <taxon>Bacteroidota</taxon>
        <taxon>Bacteroidia</taxon>
        <taxon>Marinilabiliales</taxon>
        <taxon>Marinilabiliaceae</taxon>
        <taxon>Marinilabilia</taxon>
    </lineage>
</organism>
<dbReference type="InterPro" id="IPR023230">
    <property type="entry name" value="Glyco_hydro_2_CS"/>
</dbReference>
<dbReference type="OrthoDB" id="9801077at2"/>
<dbReference type="Pfam" id="PF02929">
    <property type="entry name" value="Bgal_small_N"/>
    <property type="match status" value="1"/>
</dbReference>
<dbReference type="InterPro" id="IPR006101">
    <property type="entry name" value="Glyco_hydro_2"/>
</dbReference>
<dbReference type="SUPFAM" id="SSF51445">
    <property type="entry name" value="(Trans)glycosidases"/>
    <property type="match status" value="1"/>
</dbReference>
<dbReference type="InterPro" id="IPR013783">
    <property type="entry name" value="Ig-like_fold"/>
</dbReference>
<comment type="subunit">
    <text evidence="4">Monomer.</text>
</comment>
<gene>
    <name evidence="12" type="ORF">DDZ16_05055</name>
</gene>
<dbReference type="InterPro" id="IPR008979">
    <property type="entry name" value="Galactose-bd-like_sf"/>
</dbReference>
<keyword evidence="7" id="KW-0106">Calcium</keyword>
<dbReference type="EC" id="3.2.1.23" evidence="5 10"/>
<evidence type="ECO:0000256" key="3">
    <source>
        <dbReference type="ARBA" id="ARBA00007401"/>
    </source>
</evidence>
<dbReference type="InterPro" id="IPR006103">
    <property type="entry name" value="Glyco_hydro_2_cat"/>
</dbReference>
<dbReference type="Gene3D" id="3.20.20.80">
    <property type="entry name" value="Glycosidases"/>
    <property type="match status" value="1"/>
</dbReference>
<keyword evidence="8 10" id="KW-0326">Glycosidase</keyword>
<dbReference type="GO" id="GO:0030246">
    <property type="term" value="F:carbohydrate binding"/>
    <property type="evidence" value="ECO:0007669"/>
    <property type="project" value="InterPro"/>
</dbReference>
<evidence type="ECO:0000256" key="2">
    <source>
        <dbReference type="ARBA" id="ARBA00001913"/>
    </source>
</evidence>
<dbReference type="PROSITE" id="PS00719">
    <property type="entry name" value="GLYCOSYL_HYDROL_F2_1"/>
    <property type="match status" value="1"/>
</dbReference>
<evidence type="ECO:0000256" key="4">
    <source>
        <dbReference type="ARBA" id="ARBA00011245"/>
    </source>
</evidence>